<dbReference type="PANTHER" id="PTHR45931">
    <property type="entry name" value="SI:CH211-59O9.10"/>
    <property type="match status" value="1"/>
</dbReference>
<dbReference type="EC" id="2.3.2.27" evidence="3"/>
<evidence type="ECO:0000256" key="2">
    <source>
        <dbReference type="ARBA" id="ARBA00004906"/>
    </source>
</evidence>
<gene>
    <name evidence="11" type="ORF">PROFUN_04397</name>
</gene>
<accession>A0A2P6NHT4</accession>
<evidence type="ECO:0000256" key="7">
    <source>
        <dbReference type="ARBA" id="ARBA00022786"/>
    </source>
</evidence>
<reference evidence="11 12" key="1">
    <citation type="journal article" date="2018" name="Genome Biol. Evol.">
        <title>Multiple Roots of Fruiting Body Formation in Amoebozoa.</title>
        <authorList>
            <person name="Hillmann F."/>
            <person name="Forbes G."/>
            <person name="Novohradska S."/>
            <person name="Ferling I."/>
            <person name="Riege K."/>
            <person name="Groth M."/>
            <person name="Westermann M."/>
            <person name="Marz M."/>
            <person name="Spaller T."/>
            <person name="Winckler T."/>
            <person name="Schaap P."/>
            <person name="Glockner G."/>
        </authorList>
    </citation>
    <scope>NUCLEOTIDE SEQUENCE [LARGE SCALE GENOMIC DNA]</scope>
    <source>
        <strain evidence="11 12">Jena</strain>
    </source>
</reference>
<evidence type="ECO:0000313" key="12">
    <source>
        <dbReference type="Proteomes" id="UP000241769"/>
    </source>
</evidence>
<dbReference type="STRING" id="1890364.A0A2P6NHT4"/>
<dbReference type="PANTHER" id="PTHR45931:SF3">
    <property type="entry name" value="RING ZINC FINGER-CONTAINING PROTEIN"/>
    <property type="match status" value="1"/>
</dbReference>
<keyword evidence="12" id="KW-1185">Reference proteome</keyword>
<dbReference type="CDD" id="cd16454">
    <property type="entry name" value="RING-H2_PA-TM-RING"/>
    <property type="match status" value="1"/>
</dbReference>
<dbReference type="EMBL" id="MDYQ01000081">
    <property type="protein sequence ID" value="PRP83523.1"/>
    <property type="molecule type" value="Genomic_DNA"/>
</dbReference>
<evidence type="ECO:0000256" key="5">
    <source>
        <dbReference type="ARBA" id="ARBA00022723"/>
    </source>
</evidence>
<keyword evidence="4" id="KW-0808">Transferase</keyword>
<dbReference type="Pfam" id="PF13639">
    <property type="entry name" value="zf-RING_2"/>
    <property type="match status" value="1"/>
</dbReference>
<keyword evidence="6 9" id="KW-0863">Zinc-finger</keyword>
<dbReference type="Gene3D" id="3.30.40.10">
    <property type="entry name" value="Zinc/RING finger domain, C3HC4 (zinc finger)"/>
    <property type="match status" value="1"/>
</dbReference>
<dbReference type="Proteomes" id="UP000241769">
    <property type="component" value="Unassembled WGS sequence"/>
</dbReference>
<evidence type="ECO:0000256" key="1">
    <source>
        <dbReference type="ARBA" id="ARBA00000900"/>
    </source>
</evidence>
<organism evidence="11 12">
    <name type="scientific">Planoprotostelium fungivorum</name>
    <dbReference type="NCBI Taxonomy" id="1890364"/>
    <lineage>
        <taxon>Eukaryota</taxon>
        <taxon>Amoebozoa</taxon>
        <taxon>Evosea</taxon>
        <taxon>Variosea</taxon>
        <taxon>Cavosteliida</taxon>
        <taxon>Cavosteliaceae</taxon>
        <taxon>Planoprotostelium</taxon>
    </lineage>
</organism>
<dbReference type="InterPro" id="IPR039525">
    <property type="entry name" value="RNF126-like_zinc-ribbon"/>
</dbReference>
<evidence type="ECO:0000256" key="3">
    <source>
        <dbReference type="ARBA" id="ARBA00012483"/>
    </source>
</evidence>
<dbReference type="SMART" id="SM00184">
    <property type="entry name" value="RING"/>
    <property type="match status" value="1"/>
</dbReference>
<dbReference type="GO" id="GO:0008270">
    <property type="term" value="F:zinc ion binding"/>
    <property type="evidence" value="ECO:0007669"/>
    <property type="project" value="UniProtKB-KW"/>
</dbReference>
<dbReference type="InterPro" id="IPR013083">
    <property type="entry name" value="Znf_RING/FYVE/PHD"/>
</dbReference>
<evidence type="ECO:0000313" key="11">
    <source>
        <dbReference type="EMBL" id="PRP83523.1"/>
    </source>
</evidence>
<dbReference type="AlphaFoldDB" id="A0A2P6NHT4"/>
<dbReference type="Pfam" id="PF14369">
    <property type="entry name" value="Zn_ribbon_19"/>
    <property type="match status" value="1"/>
</dbReference>
<dbReference type="GO" id="GO:0000209">
    <property type="term" value="P:protein polyubiquitination"/>
    <property type="evidence" value="ECO:0007669"/>
    <property type="project" value="UniProtKB-ARBA"/>
</dbReference>
<evidence type="ECO:0000256" key="6">
    <source>
        <dbReference type="ARBA" id="ARBA00022771"/>
    </source>
</evidence>
<dbReference type="GO" id="GO:0005634">
    <property type="term" value="C:nucleus"/>
    <property type="evidence" value="ECO:0007669"/>
    <property type="project" value="TreeGrafter"/>
</dbReference>
<protein>
    <recommendedName>
        <fullName evidence="3">RING-type E3 ubiquitin transferase</fullName>
        <ecNumber evidence="3">2.3.2.27</ecNumber>
    </recommendedName>
</protein>
<dbReference type="PROSITE" id="PS50089">
    <property type="entry name" value="ZF_RING_2"/>
    <property type="match status" value="1"/>
</dbReference>
<proteinExistence type="predicted"/>
<dbReference type="InterPro" id="IPR001841">
    <property type="entry name" value="Znf_RING"/>
</dbReference>
<comment type="pathway">
    <text evidence="2">Protein modification; protein ubiquitination.</text>
</comment>
<dbReference type="InterPro" id="IPR051834">
    <property type="entry name" value="RING_finger_E3_ligase"/>
</dbReference>
<keyword evidence="8" id="KW-0862">Zinc</keyword>
<name>A0A2P6NHT4_9EUKA</name>
<dbReference type="InParanoid" id="A0A2P6NHT4"/>
<dbReference type="GO" id="GO:0061630">
    <property type="term" value="F:ubiquitin protein ligase activity"/>
    <property type="evidence" value="ECO:0007669"/>
    <property type="project" value="UniProtKB-EC"/>
</dbReference>
<dbReference type="FunFam" id="3.30.40.10:FF:000069">
    <property type="entry name" value="E3 ubiquitin-protein ligase RNF115"/>
    <property type="match status" value="1"/>
</dbReference>
<evidence type="ECO:0000259" key="10">
    <source>
        <dbReference type="PROSITE" id="PS50089"/>
    </source>
</evidence>
<sequence>MSTYWCHQCRKTITPISNNGMNTCPECQGDFIEMIEDERASNPTDHPSQFIMASEPSNVPQSGQMPRPMFFPFPGPQRQQPVEGQPQVQQINFSPFPFLMPPNVQQGGGQPSAGGVEGVQVVNLDTMLNQLFGAPPPSANGQGGGPNNGADPLQSFLQRALGIHGNIGDYAFGPQFEHLMNNYFNSAGGNGNPPASEKEINSLPTETIVQHHIDTATDCSICKEEYTLGENVIKLPCNHLYHKDCIVQWLKMHNQCPVCRHELPTDDAQYEEKRKSQNQ</sequence>
<keyword evidence="5" id="KW-0479">Metal-binding</keyword>
<comment type="catalytic activity">
    <reaction evidence="1">
        <text>S-ubiquitinyl-[E2 ubiquitin-conjugating enzyme]-L-cysteine + [acceptor protein]-L-lysine = [E2 ubiquitin-conjugating enzyme]-L-cysteine + N(6)-ubiquitinyl-[acceptor protein]-L-lysine.</text>
        <dbReference type="EC" id="2.3.2.27"/>
    </reaction>
</comment>
<evidence type="ECO:0000256" key="8">
    <source>
        <dbReference type="ARBA" id="ARBA00022833"/>
    </source>
</evidence>
<dbReference type="GO" id="GO:0006511">
    <property type="term" value="P:ubiquitin-dependent protein catabolic process"/>
    <property type="evidence" value="ECO:0007669"/>
    <property type="project" value="TreeGrafter"/>
</dbReference>
<dbReference type="SUPFAM" id="SSF57850">
    <property type="entry name" value="RING/U-box"/>
    <property type="match status" value="1"/>
</dbReference>
<dbReference type="OrthoDB" id="8062037at2759"/>
<feature type="domain" description="RING-type" evidence="10">
    <location>
        <begin position="219"/>
        <end position="260"/>
    </location>
</feature>
<evidence type="ECO:0000256" key="9">
    <source>
        <dbReference type="PROSITE-ProRule" id="PRU00175"/>
    </source>
</evidence>
<keyword evidence="7" id="KW-0833">Ubl conjugation pathway</keyword>
<comment type="caution">
    <text evidence="11">The sequence shown here is derived from an EMBL/GenBank/DDBJ whole genome shotgun (WGS) entry which is preliminary data.</text>
</comment>
<evidence type="ECO:0000256" key="4">
    <source>
        <dbReference type="ARBA" id="ARBA00022679"/>
    </source>
</evidence>